<evidence type="ECO:0008006" key="6">
    <source>
        <dbReference type="Google" id="ProtNLM"/>
    </source>
</evidence>
<comment type="caution">
    <text evidence="4">The sequence shown here is derived from an EMBL/GenBank/DDBJ whole genome shotgun (WGS) entry which is preliminary data.</text>
</comment>
<evidence type="ECO:0000256" key="2">
    <source>
        <dbReference type="ARBA" id="ARBA00022989"/>
    </source>
</evidence>
<dbReference type="Pfam" id="PF07155">
    <property type="entry name" value="ECF-ribofla_trS"/>
    <property type="match status" value="1"/>
</dbReference>
<proteinExistence type="predicted"/>
<dbReference type="PATRIC" id="fig|1218507.3.peg.1608"/>
<dbReference type="OrthoDB" id="411368at2"/>
<evidence type="ECO:0000256" key="3">
    <source>
        <dbReference type="SAM" id="Phobius"/>
    </source>
</evidence>
<feature type="transmembrane region" description="Helical" evidence="3">
    <location>
        <begin position="110"/>
        <end position="127"/>
    </location>
</feature>
<dbReference type="GO" id="GO:0016020">
    <property type="term" value="C:membrane"/>
    <property type="evidence" value="ECO:0007669"/>
    <property type="project" value="InterPro"/>
</dbReference>
<dbReference type="RefSeq" id="WP_046325361.1">
    <property type="nucleotide sequence ID" value="NZ_JBHTMT010000005.1"/>
</dbReference>
<sequence>MVKEDDFSLKQLVLLALLTAINVVVSRIFIIPMPLTHGNINLCDAIIYLVALLYGPVAGGIVGGLSGFLLDLLGGYGQFMLFSLVVHGLEGFFVGLVFKYWNLRNQIVKGVIAGVVGVFFMVAGYFITNTVLYTFAAGLASLFTNTIQGVVGVVIAIVLLPSLQHLMARYG</sequence>
<keyword evidence="3" id="KW-0472">Membrane</keyword>
<dbReference type="InterPro" id="IPR009825">
    <property type="entry name" value="ECF_substrate-spec-like"/>
</dbReference>
<keyword evidence="2 3" id="KW-1133">Transmembrane helix</keyword>
<evidence type="ECO:0000313" key="4">
    <source>
        <dbReference type="EMBL" id="KJY56064.1"/>
    </source>
</evidence>
<name>A0A0F4LCS9_9LACO</name>
<feature type="transmembrane region" description="Helical" evidence="3">
    <location>
        <begin position="45"/>
        <end position="70"/>
    </location>
</feature>
<gene>
    <name evidence="4" type="ORF">JF74_14230</name>
</gene>
<dbReference type="Gene3D" id="1.10.1760.20">
    <property type="match status" value="1"/>
</dbReference>
<reference evidence="4 5" key="1">
    <citation type="submission" date="2015-01" db="EMBL/GenBank/DDBJ databases">
        <title>Comparative genomics of the lactic acid bacteria isolated from the honey bee gut.</title>
        <authorList>
            <person name="Ellegaard K.M."/>
            <person name="Tamarit D."/>
            <person name="Javelind E."/>
            <person name="Olofsson T."/>
            <person name="Andersson S.G."/>
            <person name="Vasquez A."/>
        </authorList>
    </citation>
    <scope>NUCLEOTIDE SEQUENCE [LARGE SCALE GENOMIC DNA]</scope>
    <source>
        <strain evidence="4 5">Hma8</strain>
    </source>
</reference>
<dbReference type="PANTHER" id="PTHR37815:SF3">
    <property type="entry name" value="UPF0397 PROTEIN SPR0429"/>
    <property type="match status" value="1"/>
</dbReference>
<organism evidence="4 5">
    <name type="scientific">Lactobacillus melliventris</name>
    <dbReference type="NCBI Taxonomy" id="1218507"/>
    <lineage>
        <taxon>Bacteria</taxon>
        <taxon>Bacillati</taxon>
        <taxon>Bacillota</taxon>
        <taxon>Bacilli</taxon>
        <taxon>Lactobacillales</taxon>
        <taxon>Lactobacillaceae</taxon>
        <taxon>Lactobacillus</taxon>
    </lineage>
</organism>
<dbReference type="PANTHER" id="PTHR37815">
    <property type="entry name" value="UPF0397 PROTEIN BC_2624-RELATED"/>
    <property type="match status" value="1"/>
</dbReference>
<dbReference type="Proteomes" id="UP000033531">
    <property type="component" value="Unassembled WGS sequence"/>
</dbReference>
<dbReference type="EMBL" id="JXLI01000012">
    <property type="protein sequence ID" value="KJY56064.1"/>
    <property type="molecule type" value="Genomic_DNA"/>
</dbReference>
<dbReference type="STRING" id="1218507.JF74_14230"/>
<dbReference type="AlphaFoldDB" id="A0A0F4LCS9"/>
<feature type="transmembrane region" description="Helical" evidence="3">
    <location>
        <begin position="133"/>
        <end position="160"/>
    </location>
</feature>
<evidence type="ECO:0000313" key="5">
    <source>
        <dbReference type="Proteomes" id="UP000033531"/>
    </source>
</evidence>
<dbReference type="HOGENOM" id="CLU_084705_1_1_9"/>
<accession>A0A0F4LCS9</accession>
<keyword evidence="1 3" id="KW-0812">Transmembrane</keyword>
<protein>
    <recommendedName>
        <fullName evidence="6">ECF transporter S component</fullName>
    </recommendedName>
</protein>
<feature type="transmembrane region" description="Helical" evidence="3">
    <location>
        <begin position="12"/>
        <end position="33"/>
    </location>
</feature>
<feature type="transmembrane region" description="Helical" evidence="3">
    <location>
        <begin position="76"/>
        <end position="98"/>
    </location>
</feature>
<evidence type="ECO:0000256" key="1">
    <source>
        <dbReference type="ARBA" id="ARBA00022692"/>
    </source>
</evidence>